<dbReference type="GeneID" id="26639119"/>
<dbReference type="EMBL" id="KR052482">
    <property type="protein sequence ID" value="AKF13647.1"/>
    <property type="molecule type" value="Genomic_DNA"/>
</dbReference>
<gene>
    <name evidence="1" type="ORF">PHIN3_384</name>
</gene>
<evidence type="ECO:0000313" key="2">
    <source>
        <dbReference type="Proteomes" id="UP000202958"/>
    </source>
</evidence>
<dbReference type="Proteomes" id="UP000202958">
    <property type="component" value="Segment"/>
</dbReference>
<proteinExistence type="predicted"/>
<sequence>MVSVADLEEFMRDALGVDEVHIDHHENGESLIVTLIKNSK</sequence>
<reference evidence="1 2" key="1">
    <citation type="submission" date="2015-04" db="EMBL/GenBank/DDBJ databases">
        <authorList>
            <person name="Hodson T.S."/>
            <person name="Hyde J.R."/>
            <person name="Schouten J.T."/>
            <person name="Crockett J.T."/>
            <person name="Smith T.A."/>
            <person name="Merrill B.D."/>
            <person name="Crook M.B."/>
            <person name="Griffitts J.S."/>
            <person name="Burnett S.H."/>
            <person name="Grose J.H."/>
            <person name="Breakwell D.P."/>
        </authorList>
    </citation>
    <scope>NUCLEOTIDE SEQUENCE [LARGE SCALE GENOMIC DNA]</scope>
</reference>
<dbReference type="KEGG" id="vg:26639119"/>
<accession>A0A0F6YPW2</accession>
<keyword evidence="2" id="KW-1185">Reference proteome</keyword>
<protein>
    <submittedName>
        <fullName evidence="1">Uncharacterized protein</fullName>
    </submittedName>
</protein>
<name>A0A0F6YPW2_9CAUD</name>
<evidence type="ECO:0000313" key="1">
    <source>
        <dbReference type="EMBL" id="AKF13647.1"/>
    </source>
</evidence>
<organism evidence="1 2">
    <name type="scientific">Sinorhizobium phage phiN3</name>
    <dbReference type="NCBI Taxonomy" id="1647405"/>
    <lineage>
        <taxon>Viruses</taxon>
        <taxon>Duplodnaviria</taxon>
        <taxon>Heunggongvirae</taxon>
        <taxon>Uroviricota</taxon>
        <taxon>Caudoviricetes</taxon>
        <taxon>Emdodecavirus</taxon>
        <taxon>Emdodecavirus N3</taxon>
    </lineage>
</organism>
<dbReference type="RefSeq" id="YP_009212624.1">
    <property type="nucleotide sequence ID" value="NC_028945.1"/>
</dbReference>